<accession>A0A366FS99</accession>
<dbReference type="Gene3D" id="3.40.630.30">
    <property type="match status" value="1"/>
</dbReference>
<organism evidence="2 3">
    <name type="scientific">Roseiarcus fermentans</name>
    <dbReference type="NCBI Taxonomy" id="1473586"/>
    <lineage>
        <taxon>Bacteria</taxon>
        <taxon>Pseudomonadati</taxon>
        <taxon>Pseudomonadota</taxon>
        <taxon>Alphaproteobacteria</taxon>
        <taxon>Hyphomicrobiales</taxon>
        <taxon>Roseiarcaceae</taxon>
        <taxon>Roseiarcus</taxon>
    </lineage>
</organism>
<dbReference type="Pfam" id="PF00583">
    <property type="entry name" value="Acetyltransf_1"/>
    <property type="match status" value="1"/>
</dbReference>
<dbReference type="RefSeq" id="WP_170153010.1">
    <property type="nucleotide sequence ID" value="NZ_QNRK01000002.1"/>
</dbReference>
<comment type="caution">
    <text evidence="2">The sequence shown here is derived from an EMBL/GenBank/DDBJ whole genome shotgun (WGS) entry which is preliminary data.</text>
</comment>
<evidence type="ECO:0000313" key="3">
    <source>
        <dbReference type="Proteomes" id="UP000253529"/>
    </source>
</evidence>
<dbReference type="GO" id="GO:0016747">
    <property type="term" value="F:acyltransferase activity, transferring groups other than amino-acyl groups"/>
    <property type="evidence" value="ECO:0007669"/>
    <property type="project" value="InterPro"/>
</dbReference>
<dbReference type="AlphaFoldDB" id="A0A366FS99"/>
<dbReference type="PROSITE" id="PS51186">
    <property type="entry name" value="GNAT"/>
    <property type="match status" value="1"/>
</dbReference>
<gene>
    <name evidence="2" type="ORF">DFR50_10255</name>
</gene>
<protein>
    <submittedName>
        <fullName evidence="2">Acetyltransferase (GNAT) family protein</fullName>
    </submittedName>
</protein>
<dbReference type="Proteomes" id="UP000253529">
    <property type="component" value="Unassembled WGS sequence"/>
</dbReference>
<keyword evidence="3" id="KW-1185">Reference proteome</keyword>
<proteinExistence type="predicted"/>
<dbReference type="EMBL" id="QNRK01000002">
    <property type="protein sequence ID" value="RBP17564.1"/>
    <property type="molecule type" value="Genomic_DNA"/>
</dbReference>
<dbReference type="InterPro" id="IPR016181">
    <property type="entry name" value="Acyl_CoA_acyltransferase"/>
</dbReference>
<dbReference type="PANTHER" id="PTHR42791:SF1">
    <property type="entry name" value="N-ACETYLTRANSFERASE DOMAIN-CONTAINING PROTEIN"/>
    <property type="match status" value="1"/>
</dbReference>
<feature type="domain" description="N-acetyltransferase" evidence="1">
    <location>
        <begin position="38"/>
        <end position="208"/>
    </location>
</feature>
<sequence>MDDDRNKRLAGARLRKAVLSDAAPLARLLASTFLDDPITAWAAGPGGANLADAEAYYRAVLSERDIPLGAVWTSADGEACADWLPPGAARAGGFVGQSVALTLDPEALDAGRRARAAAVEIAMEAHHPAEPHYYLAFMAVAPALRGMGLGSALLGAALRQIDDEGVAAWLETSDPNIVPLYERAGFVARGDIAPAGAPPLIAMERAARASRRPSEP</sequence>
<reference evidence="2 3" key="1">
    <citation type="submission" date="2018-06" db="EMBL/GenBank/DDBJ databases">
        <title>Genomic Encyclopedia of Type Strains, Phase IV (KMG-IV): sequencing the most valuable type-strain genomes for metagenomic binning, comparative biology and taxonomic classification.</title>
        <authorList>
            <person name="Goeker M."/>
        </authorList>
    </citation>
    <scope>NUCLEOTIDE SEQUENCE [LARGE SCALE GENOMIC DNA]</scope>
    <source>
        <strain evidence="2 3">DSM 24875</strain>
    </source>
</reference>
<dbReference type="InterPro" id="IPR052523">
    <property type="entry name" value="Trichothecene_AcTrans"/>
</dbReference>
<dbReference type="CDD" id="cd04301">
    <property type="entry name" value="NAT_SF"/>
    <property type="match status" value="1"/>
</dbReference>
<dbReference type="SUPFAM" id="SSF55729">
    <property type="entry name" value="Acyl-CoA N-acyltransferases (Nat)"/>
    <property type="match status" value="1"/>
</dbReference>
<keyword evidence="2" id="KW-0808">Transferase</keyword>
<dbReference type="InterPro" id="IPR000182">
    <property type="entry name" value="GNAT_dom"/>
</dbReference>
<dbReference type="PANTHER" id="PTHR42791">
    <property type="entry name" value="GNAT FAMILY ACETYLTRANSFERASE"/>
    <property type="match status" value="1"/>
</dbReference>
<evidence type="ECO:0000259" key="1">
    <source>
        <dbReference type="PROSITE" id="PS51186"/>
    </source>
</evidence>
<evidence type="ECO:0000313" key="2">
    <source>
        <dbReference type="EMBL" id="RBP17564.1"/>
    </source>
</evidence>
<name>A0A366FS99_9HYPH</name>